<keyword evidence="2" id="KW-0238">DNA-binding</keyword>
<dbReference type="SUPFAM" id="SSF46785">
    <property type="entry name" value="Winged helix' DNA-binding domain"/>
    <property type="match status" value="1"/>
</dbReference>
<dbReference type="Proteomes" id="UP001521911">
    <property type="component" value="Unassembled WGS sequence"/>
</dbReference>
<name>A0A0B6F2T7_9CORY</name>
<dbReference type="PANTHER" id="PTHR37318">
    <property type="entry name" value="BSL7504 PROTEIN"/>
    <property type="match status" value="1"/>
</dbReference>
<evidence type="ECO:0000313" key="5">
    <source>
        <dbReference type="Proteomes" id="UP001521911"/>
    </source>
</evidence>
<protein>
    <submittedName>
        <fullName evidence="3">Transcriptional regulator</fullName>
    </submittedName>
    <submittedName>
        <fullName evidence="2">Winged helix DNA-binding domain</fullName>
    </submittedName>
</protein>
<evidence type="ECO:0000259" key="1">
    <source>
        <dbReference type="Pfam" id="PF13601"/>
    </source>
</evidence>
<organism evidence="2 4">
    <name type="scientific">Corynebacterium singulare</name>
    <dbReference type="NCBI Taxonomy" id="161899"/>
    <lineage>
        <taxon>Bacteria</taxon>
        <taxon>Bacillati</taxon>
        <taxon>Actinomycetota</taxon>
        <taxon>Actinomycetes</taxon>
        <taxon>Mycobacteriales</taxon>
        <taxon>Corynebacteriaceae</taxon>
        <taxon>Corynebacterium</taxon>
    </lineage>
</organism>
<dbReference type="KEGG" id="csx:CSING_06150"/>
<dbReference type="HOGENOM" id="CLU_142189_0_3_11"/>
<dbReference type="AlphaFoldDB" id="A0A0B6F2T7"/>
<dbReference type="OrthoDB" id="4952043at2"/>
<dbReference type="GO" id="GO:0003677">
    <property type="term" value="F:DNA binding"/>
    <property type="evidence" value="ECO:0007669"/>
    <property type="project" value="UniProtKB-KW"/>
</dbReference>
<dbReference type="InterPro" id="IPR036388">
    <property type="entry name" value="WH-like_DNA-bd_sf"/>
</dbReference>
<dbReference type="Gene3D" id="1.10.10.10">
    <property type="entry name" value="Winged helix-like DNA-binding domain superfamily/Winged helix DNA-binding domain"/>
    <property type="match status" value="1"/>
</dbReference>
<dbReference type="Proteomes" id="UP000031890">
    <property type="component" value="Chromosome"/>
</dbReference>
<dbReference type="RefSeq" id="WP_042530587.1">
    <property type="nucleotide sequence ID" value="NZ_CP010827.1"/>
</dbReference>
<dbReference type="Pfam" id="PF13601">
    <property type="entry name" value="HTH_34"/>
    <property type="match status" value="1"/>
</dbReference>
<dbReference type="InterPro" id="IPR036390">
    <property type="entry name" value="WH_DNA-bd_sf"/>
</dbReference>
<dbReference type="PANTHER" id="PTHR37318:SF1">
    <property type="entry name" value="BSL7504 PROTEIN"/>
    <property type="match status" value="1"/>
</dbReference>
<dbReference type="EMBL" id="CP010827">
    <property type="protein sequence ID" value="AJI78765.1"/>
    <property type="molecule type" value="Genomic_DNA"/>
</dbReference>
<sequence length="106" mass="11516">MSGLDPAIHPLNRFKICATLNAFGATQGGEVNREMKFAVLRDRTELSDATLSKQLGALEQAGYVTRFREYGASRAKDSVWVALTEEGKAAFDGHLAALKDLAGDRM</sequence>
<accession>A0A0B6F2T7</accession>
<evidence type="ECO:0000313" key="4">
    <source>
        <dbReference type="Proteomes" id="UP000031890"/>
    </source>
</evidence>
<dbReference type="EMBL" id="JAKRDF010000002">
    <property type="protein sequence ID" value="MCG7275299.1"/>
    <property type="molecule type" value="Genomic_DNA"/>
</dbReference>
<feature type="domain" description="Winged helix DNA-binding" evidence="1">
    <location>
        <begin position="31"/>
        <end position="101"/>
    </location>
</feature>
<dbReference type="STRING" id="161899.CSING_06150"/>
<keyword evidence="5" id="KW-1185">Reference proteome</keyword>
<evidence type="ECO:0000313" key="3">
    <source>
        <dbReference type="EMBL" id="MCG7275299.1"/>
    </source>
</evidence>
<evidence type="ECO:0000313" key="2">
    <source>
        <dbReference type="EMBL" id="AJI78765.1"/>
    </source>
</evidence>
<gene>
    <name evidence="2" type="ORF">CSING_06150</name>
    <name evidence="3" type="ORF">MHK08_02230</name>
</gene>
<reference evidence="2 4" key="1">
    <citation type="journal article" date="2015" name="Genome Announc.">
        <title>Complete Genome Sequence and Annotation of Corynebacterium singulare DSM 44357, Isolated from a Human Semen Specimen.</title>
        <authorList>
            <person name="Merten M."/>
            <person name="Brinkrolf K."/>
            <person name="Albersmeier A."/>
            <person name="Kutter Y."/>
            <person name="Ruckert C."/>
            <person name="Tauch A."/>
        </authorList>
    </citation>
    <scope>NUCLEOTIDE SEQUENCE [LARGE SCALE GENOMIC DNA]</scope>
    <source>
        <strain evidence="2">IBS B52218</strain>
    </source>
</reference>
<proteinExistence type="predicted"/>
<dbReference type="InterPro" id="IPR027395">
    <property type="entry name" value="WH_DNA-bd_dom"/>
</dbReference>
<reference evidence="3 5" key="2">
    <citation type="submission" date="2022-02" db="EMBL/GenBank/DDBJ databases">
        <title>Uncovering new skin microbiome diversity through culturing and metagenomics.</title>
        <authorList>
            <person name="Conlan S."/>
            <person name="Deming C."/>
            <person name="Nisc Comparative Sequencing Program N."/>
            <person name="Segre J.A."/>
        </authorList>
    </citation>
    <scope>NUCLEOTIDE SEQUENCE [LARGE SCALE GENOMIC DNA]</scope>
    <source>
        <strain evidence="3 5">ACRQV</strain>
    </source>
</reference>